<dbReference type="InterPro" id="IPR036691">
    <property type="entry name" value="Endo/exonu/phosph_ase_sf"/>
</dbReference>
<keyword evidence="1" id="KW-1185">Reference proteome</keyword>
<dbReference type="AlphaFoldDB" id="A0A2I4HS44"/>
<dbReference type="PANTHER" id="PTHR33116">
    <property type="entry name" value="REVERSE TRANSCRIPTASE ZINC-BINDING DOMAIN-CONTAINING PROTEIN-RELATED-RELATED"/>
    <property type="match status" value="1"/>
</dbReference>
<gene>
    <name evidence="2" type="primary">LOC109020882</name>
</gene>
<dbReference type="Gene3D" id="3.60.10.10">
    <property type="entry name" value="Endonuclease/exonuclease/phosphatase"/>
    <property type="match status" value="1"/>
</dbReference>
<dbReference type="KEGG" id="jre:109020882"/>
<dbReference type="RefSeq" id="XP_018858952.1">
    <property type="nucleotide sequence ID" value="XM_019003407.1"/>
</dbReference>
<name>A0A2I4HS44_JUGRE</name>
<dbReference type="GeneID" id="109020882"/>
<organism evidence="1 2">
    <name type="scientific">Juglans regia</name>
    <name type="common">English walnut</name>
    <dbReference type="NCBI Taxonomy" id="51240"/>
    <lineage>
        <taxon>Eukaryota</taxon>
        <taxon>Viridiplantae</taxon>
        <taxon>Streptophyta</taxon>
        <taxon>Embryophyta</taxon>
        <taxon>Tracheophyta</taxon>
        <taxon>Spermatophyta</taxon>
        <taxon>Magnoliopsida</taxon>
        <taxon>eudicotyledons</taxon>
        <taxon>Gunneridae</taxon>
        <taxon>Pentapetalae</taxon>
        <taxon>rosids</taxon>
        <taxon>fabids</taxon>
        <taxon>Fagales</taxon>
        <taxon>Juglandaceae</taxon>
        <taxon>Juglans</taxon>
    </lineage>
</organism>
<proteinExistence type="predicted"/>
<dbReference type="SUPFAM" id="SSF56219">
    <property type="entry name" value="DNase I-like"/>
    <property type="match status" value="1"/>
</dbReference>
<evidence type="ECO:0000313" key="2">
    <source>
        <dbReference type="RefSeq" id="XP_018858952.1"/>
    </source>
</evidence>
<accession>A0A2I4HS44</accession>
<reference evidence="2" key="1">
    <citation type="submission" date="2025-08" db="UniProtKB">
        <authorList>
            <consortium name="RefSeq"/>
        </authorList>
    </citation>
    <scope>IDENTIFICATION</scope>
    <source>
        <tissue evidence="2">Leaves</tissue>
    </source>
</reference>
<protein>
    <submittedName>
        <fullName evidence="2">Uncharacterized protein LOC109020882</fullName>
    </submittedName>
</protein>
<dbReference type="Proteomes" id="UP000235220">
    <property type="component" value="Chromosome 4"/>
</dbReference>
<dbReference type="PANTHER" id="PTHR33116:SF86">
    <property type="entry name" value="REVERSE TRANSCRIPTASE DOMAIN-CONTAINING PROTEIN"/>
    <property type="match status" value="1"/>
</dbReference>
<dbReference type="Gramene" id="Jr04_05530_p1">
    <property type="protein sequence ID" value="cds.Jr04_05530_p1"/>
    <property type="gene ID" value="Jr04_05530"/>
</dbReference>
<sequence length="619" mass="71846">MVLKKLGFEGCVGVDPRGHSGGLLLLWRTMEMVELINFSNRHINGWIDEGDGGNKWLLTAFNRHPEANKRQGSWDLLSSFDPGSLTDLGWRGSKFTWCNGHVNESVIRERLDRAVANHAWRYKYGETSVDILAVVCSDHCPLLVSCTRAESRRVCRRGHSFKYEISWDLGEGCRDVIKDVWERDRRQLSPQEKIKNKLLGCRGALSFWSRRRLREGNQLLKEKMGELKKLQEDESNAQLPLIKVKSKEVEELLEKENLKWKVRAKKHWLQHGDRNTRYFHTCASQRRRKNTIVQIRDEEGRSVGREEQIEQIFSEYFRGIYTSSNPSLEQVEHCLNGLEQKIHGEKRRKMERSFTTEEVERALKQMSVLKSPGPDGFGWDFIKTIGRALTEEWGRVVNILGNYELASGQTLNKQKTTIMFSSNTKKAVQKEVVNGIDVNGCNNYESYLGLPAMVGRAKYKTFQGIKERIWQKIQNWKNIFLSKAGKEIMIKAVLQAVPTYSMSVFRLPKKLCNDLEAIMARFWWKQGKNKSGIHWKRWEFLGESKAVGGLGFRDMENFNKAMLAKQGWRLMKMEDSLVAKINKEKYFKNETFTEAKLGMMPSFIWRSLWSVQEVVKNGE</sequence>
<evidence type="ECO:0000313" key="1">
    <source>
        <dbReference type="Proteomes" id="UP000235220"/>
    </source>
</evidence>
<dbReference type="OrthoDB" id="1432405at2759"/>
<dbReference type="STRING" id="51240.A0A2I4HS44"/>